<dbReference type="Proteomes" id="UP000239772">
    <property type="component" value="Unassembled WGS sequence"/>
</dbReference>
<reference evidence="3" key="1">
    <citation type="submission" date="2018-03" db="EMBL/GenBank/DDBJ databases">
        <authorList>
            <person name="Sun L."/>
            <person name="Liu H."/>
            <person name="Chen W."/>
            <person name="Huang K."/>
            <person name="Liu W."/>
            <person name="Gao X."/>
        </authorList>
    </citation>
    <scope>NUCLEOTIDE SEQUENCE [LARGE SCALE GENOMIC DNA]</scope>
    <source>
        <strain evidence="3">SH9</strain>
    </source>
</reference>
<organism evidence="2 3">
    <name type="scientific">Alsobacter soli</name>
    <dbReference type="NCBI Taxonomy" id="2109933"/>
    <lineage>
        <taxon>Bacteria</taxon>
        <taxon>Pseudomonadati</taxon>
        <taxon>Pseudomonadota</taxon>
        <taxon>Alphaproteobacteria</taxon>
        <taxon>Hyphomicrobiales</taxon>
        <taxon>Alsobacteraceae</taxon>
        <taxon>Alsobacter</taxon>
    </lineage>
</organism>
<proteinExistence type="predicted"/>
<evidence type="ECO:0000313" key="2">
    <source>
        <dbReference type="EMBL" id="PSC07054.1"/>
    </source>
</evidence>
<comment type="caution">
    <text evidence="2">The sequence shown here is derived from an EMBL/GenBank/DDBJ whole genome shotgun (WGS) entry which is preliminary data.</text>
</comment>
<dbReference type="Pfam" id="PF09489">
    <property type="entry name" value="CbtB"/>
    <property type="match status" value="1"/>
</dbReference>
<dbReference type="OrthoDB" id="9813304at2"/>
<dbReference type="NCBIfam" id="TIGR02459">
    <property type="entry name" value="CbtB"/>
    <property type="match status" value="1"/>
</dbReference>
<dbReference type="InterPro" id="IPR012667">
    <property type="entry name" value="CbtB_put"/>
</dbReference>
<sequence length="61" mass="6249">MLHQSTVTIPASTSKSTSAVAQALFAVLLGAFIVGFAGFSNIGAVHNAAHDTRHANGFPCH</sequence>
<keyword evidence="3" id="KW-1185">Reference proteome</keyword>
<keyword evidence="1" id="KW-1133">Transmembrane helix</keyword>
<keyword evidence="1" id="KW-0812">Transmembrane</keyword>
<dbReference type="AlphaFoldDB" id="A0A2T1HZK0"/>
<protein>
    <submittedName>
        <fullName evidence="2">Cobalt transporter</fullName>
    </submittedName>
</protein>
<evidence type="ECO:0000256" key="1">
    <source>
        <dbReference type="SAM" id="Phobius"/>
    </source>
</evidence>
<dbReference type="RefSeq" id="WP_106334839.1">
    <property type="nucleotide sequence ID" value="NZ_PVZS01000001.1"/>
</dbReference>
<feature type="transmembrane region" description="Helical" evidence="1">
    <location>
        <begin position="20"/>
        <end position="39"/>
    </location>
</feature>
<gene>
    <name evidence="2" type="ORF">SLNSH_01375</name>
</gene>
<name>A0A2T1HZK0_9HYPH</name>
<keyword evidence="1" id="KW-0472">Membrane</keyword>
<dbReference type="EMBL" id="PVZS01000001">
    <property type="protein sequence ID" value="PSC07054.1"/>
    <property type="molecule type" value="Genomic_DNA"/>
</dbReference>
<accession>A0A2T1HZK0</accession>
<evidence type="ECO:0000313" key="3">
    <source>
        <dbReference type="Proteomes" id="UP000239772"/>
    </source>
</evidence>